<dbReference type="SUPFAM" id="SSF48230">
    <property type="entry name" value="Chondroitin AC/alginate lyase"/>
    <property type="match status" value="1"/>
</dbReference>
<evidence type="ECO:0000313" key="2">
    <source>
        <dbReference type="Proteomes" id="UP000650466"/>
    </source>
</evidence>
<reference evidence="1" key="1">
    <citation type="submission" date="2020-09" db="EMBL/GenBank/DDBJ databases">
        <title>Draft Genome Sequence of Paenibacillus sp. WST5.</title>
        <authorList>
            <person name="Bao Z."/>
        </authorList>
    </citation>
    <scope>NUCLEOTIDE SEQUENCE</scope>
    <source>
        <strain evidence="1">WST5</strain>
    </source>
</reference>
<dbReference type="PANTHER" id="PTHR39210">
    <property type="entry name" value="HEPARIN-SULFATE LYASE"/>
    <property type="match status" value="1"/>
</dbReference>
<protein>
    <recommendedName>
        <fullName evidence="3">Alginate lyase domain-containing protein</fullName>
    </recommendedName>
</protein>
<dbReference type="AlphaFoldDB" id="A0A926KP82"/>
<gene>
    <name evidence="1" type="ORF">ICC18_15255</name>
</gene>
<dbReference type="PANTHER" id="PTHR39210:SF1">
    <property type="entry name" value="HEPARIN-SULFATE LYASE"/>
    <property type="match status" value="1"/>
</dbReference>
<accession>A0A926KP82</accession>
<organism evidence="1 2">
    <name type="scientific">Paenibacillus sedimenti</name>
    <dbReference type="NCBI Taxonomy" id="2770274"/>
    <lineage>
        <taxon>Bacteria</taxon>
        <taxon>Bacillati</taxon>
        <taxon>Bacillota</taxon>
        <taxon>Bacilli</taxon>
        <taxon>Bacillales</taxon>
        <taxon>Paenibacillaceae</taxon>
        <taxon>Paenibacillus</taxon>
    </lineage>
</organism>
<dbReference type="Gene3D" id="2.70.98.70">
    <property type="match status" value="1"/>
</dbReference>
<dbReference type="Gene3D" id="1.50.10.100">
    <property type="entry name" value="Chondroitin AC/alginate lyase"/>
    <property type="match status" value="1"/>
</dbReference>
<evidence type="ECO:0008006" key="3">
    <source>
        <dbReference type="Google" id="ProtNLM"/>
    </source>
</evidence>
<evidence type="ECO:0000313" key="1">
    <source>
        <dbReference type="EMBL" id="MBD0381484.1"/>
    </source>
</evidence>
<comment type="caution">
    <text evidence="1">The sequence shown here is derived from an EMBL/GenBank/DDBJ whole genome shotgun (WGS) entry which is preliminary data.</text>
</comment>
<keyword evidence="2" id="KW-1185">Reference proteome</keyword>
<dbReference type="Proteomes" id="UP000650466">
    <property type="component" value="Unassembled WGS sequence"/>
</dbReference>
<dbReference type="EMBL" id="JACVVD010000004">
    <property type="protein sequence ID" value="MBD0381484.1"/>
    <property type="molecule type" value="Genomic_DNA"/>
</dbReference>
<dbReference type="RefSeq" id="WP_188175254.1">
    <property type="nucleotide sequence ID" value="NZ_JACVVD010000004.1"/>
</dbReference>
<proteinExistence type="predicted"/>
<name>A0A926KP82_9BACL</name>
<dbReference type="InterPro" id="IPR008929">
    <property type="entry name" value="Chondroitin_lyas"/>
</dbReference>
<sequence length="1133" mass="127781">MQTICRQAVLVSGQESVFEHEQAEDWRSWDALAFEICMPEGQKAEIGARVYPLQFGRPEYIECAAAKVLVSGRGWTTVEIGFSHFDCMAFTSAFWRMISRVGLSVKLLNGSGGEELPIRNLRLKKLGRIALEADRLSRAGEPGETVDYVITVSNLTAEVQAVICRPSIYGFESMETRLEPDCLLLQPGESGRVAMSVRIHDGVAPGGYEEQVFTAVPNGDANYAEQLTFYTVRRLPHPYILHMEEGWDGVRRNAAVYDWARKELEQLVLLAEAWKVPVAQGAGKPYAFELPQRFNLHAASVAWKLTGRQDLLEKAVLFLRRLADPVDGYPATDAPFLHIYATEDEMALRTPRGVKVCTGGLIHEGEFMLDVASCYDLLYDAGVWTEEDRTRMEMAFRLFIDKVDWMITDGDTNNIPSGGMVGALLCSLVLQDMHWIKRFIEGPGGFVDMVRTGIMDDGWYFEGASNYVVLFADMFTRLAQAAEPWGLNLKHMQVPASYRKDAMLSPWSMSMEKPFLGMSFRKFGPVRRNTRSVKDVWDAMLPFVDDRGILIGNNDSTDKDMVKWYDLAYYLWRDPRYVSVIRDADRRDLLYGVGELPEPAGLHCAGSAYADNAGLAVLRSRKPGIPERERLQAVLKYGSHGGYHGHFDRTGLVSIKRYGKNAYGPLASWYGYHSFMFKMWVQASLSHNMVVVDGQMQEPVESCRLMFHSGNLLQVCAVETVARWSDPPYGGQTPYPERFPEDRSLMEGREVPVPSVPRAQGELGEYSEPILQRRLMVVTDDYVVLADYVRGEQVHTYDCLHHYQGFRGLESEQKKYLRHTGKMNDDPYGAGQFISDCNWYSCTAPAVARFSHVYNRERDDRDGRHMLHNEEGRMDTDVHAVWPPQQEVMTGWYAEAVPVNKTLEYRVLGDGKHLAQDKFGAWILGKRRVSVSLRDVHVLTLQVYVDRAARKTIFWDDPCLILADGRRIHLAEMDVTFRNVDHGNGIGTDYYGGPVHLEGEPALRALPFEPLDCREPAEAILDISGMGAVAFEGTIGGDYPLGDDPARRTTVSFRSEGKEACFLTVLELHEGKPQIRRAEAESAGRLQVYLADGRRQELTVLGLESGGADIRISIEEWLGERMLRSETTQETDN</sequence>